<feature type="domain" description="Glycosyl transferase family 1" evidence="2">
    <location>
        <begin position="204"/>
        <end position="321"/>
    </location>
</feature>
<comment type="caution">
    <text evidence="4">The sequence shown here is derived from an EMBL/GenBank/DDBJ whole genome shotgun (WGS) entry which is preliminary data.</text>
</comment>
<dbReference type="PANTHER" id="PTHR45947:SF3">
    <property type="entry name" value="SULFOQUINOVOSYL TRANSFERASE SQD2"/>
    <property type="match status" value="1"/>
</dbReference>
<keyword evidence="5" id="KW-1185">Reference proteome</keyword>
<sequence length="429" mass="46994">MAWSDPFPAEPLKVMLLGGDGGYSGVPRHLGHLVEAGRGLVRFIVVSDVDRGGYGFLRRGPVRHLQLRGLATGGALLWHLTALRALERLILRERPALVWAHARMAVILLRLLLLRGRLPGIEIAVTYHGLPFGPGHRRLWSALSLRFERHALARGPAQTLIFLSEGARQAHARAVGPGICARHRCLVLPNCSTLGAAPRFKDRPERRRILVVARPGWQKNLARAFRIFAALPGHYRLSLCGEGTDSPPVRHLARRLLGPAAVRRVDFLGALGALGEEMARADAFLLTSRYEGMPIAALEAFEAGLPLALADLPGTRDILDVHPHACALSPREDPAEDALRLLALAEGFCREAPRRQAEIRQAWQRHFAPLPWETRMRRLLFALLPVPQAPPARRGPARVLRFPPSAAGRAERAAPRAEPPGRSGPAPPG</sequence>
<evidence type="ECO:0000256" key="1">
    <source>
        <dbReference type="SAM" id="MobiDB-lite"/>
    </source>
</evidence>
<keyword evidence="4" id="KW-0808">Transferase</keyword>
<organism evidence="4 5">
    <name type="scientific">Pseudooceanicola albus</name>
    <dbReference type="NCBI Taxonomy" id="2692189"/>
    <lineage>
        <taxon>Bacteria</taxon>
        <taxon>Pseudomonadati</taxon>
        <taxon>Pseudomonadota</taxon>
        <taxon>Alphaproteobacteria</taxon>
        <taxon>Rhodobacterales</taxon>
        <taxon>Paracoccaceae</taxon>
        <taxon>Pseudooceanicola</taxon>
    </lineage>
</organism>
<feature type="domain" description="Glycosyltransferase subfamily 4-like N-terminal" evidence="3">
    <location>
        <begin position="25"/>
        <end position="190"/>
    </location>
</feature>
<reference evidence="4 5" key="1">
    <citation type="submission" date="2019-12" db="EMBL/GenBank/DDBJ databases">
        <authorList>
            <person name="Li M."/>
        </authorList>
    </citation>
    <scope>NUCLEOTIDE SEQUENCE [LARGE SCALE GENOMIC DNA]</scope>
    <source>
        <strain evidence="4 5">GBMRC 2024</strain>
    </source>
</reference>
<feature type="compositionally biased region" description="Low complexity" evidence="1">
    <location>
        <begin position="420"/>
        <end position="429"/>
    </location>
</feature>
<dbReference type="GO" id="GO:0016758">
    <property type="term" value="F:hexosyltransferase activity"/>
    <property type="evidence" value="ECO:0007669"/>
    <property type="project" value="TreeGrafter"/>
</dbReference>
<dbReference type="EMBL" id="WUMU01000027">
    <property type="protein sequence ID" value="MXN20402.1"/>
    <property type="molecule type" value="Genomic_DNA"/>
</dbReference>
<feature type="region of interest" description="Disordered" evidence="1">
    <location>
        <begin position="391"/>
        <end position="429"/>
    </location>
</feature>
<dbReference type="PANTHER" id="PTHR45947">
    <property type="entry name" value="SULFOQUINOVOSYL TRANSFERASE SQD2"/>
    <property type="match status" value="1"/>
</dbReference>
<accession>A0A6L7G9P9</accession>
<name>A0A6L7G9P9_9RHOB</name>
<dbReference type="InterPro" id="IPR028098">
    <property type="entry name" value="Glyco_trans_4-like_N"/>
</dbReference>
<dbReference type="SUPFAM" id="SSF53756">
    <property type="entry name" value="UDP-Glycosyltransferase/glycogen phosphorylase"/>
    <property type="match status" value="1"/>
</dbReference>
<dbReference type="RefSeq" id="WP_160896528.1">
    <property type="nucleotide sequence ID" value="NZ_WUMU01000027.1"/>
</dbReference>
<dbReference type="Gene3D" id="3.40.50.2000">
    <property type="entry name" value="Glycogen Phosphorylase B"/>
    <property type="match status" value="2"/>
</dbReference>
<dbReference type="Proteomes" id="UP000477911">
    <property type="component" value="Unassembled WGS sequence"/>
</dbReference>
<protein>
    <submittedName>
        <fullName evidence="4">Glycosyltransferase</fullName>
    </submittedName>
</protein>
<dbReference type="Pfam" id="PF00534">
    <property type="entry name" value="Glycos_transf_1"/>
    <property type="match status" value="1"/>
</dbReference>
<evidence type="ECO:0000313" key="4">
    <source>
        <dbReference type="EMBL" id="MXN20402.1"/>
    </source>
</evidence>
<proteinExistence type="predicted"/>
<dbReference type="InterPro" id="IPR050194">
    <property type="entry name" value="Glycosyltransferase_grp1"/>
</dbReference>
<evidence type="ECO:0000259" key="2">
    <source>
        <dbReference type="Pfam" id="PF00534"/>
    </source>
</evidence>
<evidence type="ECO:0000259" key="3">
    <source>
        <dbReference type="Pfam" id="PF13579"/>
    </source>
</evidence>
<dbReference type="InterPro" id="IPR001296">
    <property type="entry name" value="Glyco_trans_1"/>
</dbReference>
<feature type="compositionally biased region" description="Low complexity" evidence="1">
    <location>
        <begin position="391"/>
        <end position="408"/>
    </location>
</feature>
<gene>
    <name evidence="4" type="ORF">GR170_21410</name>
</gene>
<evidence type="ECO:0000313" key="5">
    <source>
        <dbReference type="Proteomes" id="UP000477911"/>
    </source>
</evidence>
<dbReference type="CDD" id="cd03801">
    <property type="entry name" value="GT4_PimA-like"/>
    <property type="match status" value="1"/>
</dbReference>
<dbReference type="Pfam" id="PF13579">
    <property type="entry name" value="Glyco_trans_4_4"/>
    <property type="match status" value="1"/>
</dbReference>
<dbReference type="AlphaFoldDB" id="A0A6L7G9P9"/>